<dbReference type="AlphaFoldDB" id="A0A0G2FZ18"/>
<dbReference type="Proteomes" id="UP000053317">
    <property type="component" value="Unassembled WGS sequence"/>
</dbReference>
<feature type="compositionally biased region" description="Polar residues" evidence="1">
    <location>
        <begin position="178"/>
        <end position="203"/>
    </location>
</feature>
<protein>
    <recommendedName>
        <fullName evidence="2">DUF7514 domain-containing protein</fullName>
    </recommendedName>
</protein>
<dbReference type="InterPro" id="IPR055936">
    <property type="entry name" value="DUF7514"/>
</dbReference>
<feature type="compositionally biased region" description="Pro residues" evidence="1">
    <location>
        <begin position="128"/>
        <end position="139"/>
    </location>
</feature>
<comment type="caution">
    <text evidence="3">The sequence shown here is derived from an EMBL/GenBank/DDBJ whole genome shotgun (WGS) entry which is preliminary data.</text>
</comment>
<accession>A0A0G2FZ18</accession>
<evidence type="ECO:0000259" key="2">
    <source>
        <dbReference type="Pfam" id="PF24355"/>
    </source>
</evidence>
<gene>
    <name evidence="3" type="ORF">UCRPC4_g05717</name>
</gene>
<evidence type="ECO:0000256" key="1">
    <source>
        <dbReference type="SAM" id="MobiDB-lite"/>
    </source>
</evidence>
<feature type="compositionally biased region" description="Polar residues" evidence="1">
    <location>
        <begin position="158"/>
        <end position="167"/>
    </location>
</feature>
<dbReference type="Pfam" id="PF24355">
    <property type="entry name" value="DUF7514"/>
    <property type="match status" value="1"/>
</dbReference>
<feature type="region of interest" description="Disordered" evidence="1">
    <location>
        <begin position="396"/>
        <end position="728"/>
    </location>
</feature>
<sequence>MAHDGYRSLPPEPPVCFESSDDRASQPLPKTGSQQQNMEYERVRPVDSRSPSKPTGYTPAQQPINDAVTSAFDKADASHGISPELLSQLTSQITANVLQQLKGNDLKAKISSDPGLNASNSKPASLSSPPPSTTSPPPAQEGGSATTSPIRVTDDLSPPSSFSQSHFTHPAHGHSSPERTQPSPDSHSSRTNGTPPKGTSGNNDVRPKGPVRLSTGHDATLVEKAWGQLYDEDGAPTARLGQFLRGIANHLIEDYEPKHSLVVTPAKMQQFYRETAISSELYPWDIVFDDRTSSISRLFRELGIMHHLLQEEGRYDERPDIPGLTAQGFQKWVTLLLQANPEQEFERLQKVVLDMPISNADNPKDRYPKEISRRLFPANREVAVKERIEKAMMTHCNITIPMRGNGESDTSRNPMKTESSNLSNGPPPATTNGIERERQPYSGTPSTDTSVTDDEEDMPTPQPIERERKPYSVQPGAGKIYSDGSKPSTSSIPSTSPIDPPKESHVLRARGYSTASASRYEPPNPSLPPNTNSGPKSRPIPIVSNGNRNGGAPPSAFDPYTAPAPGDIHGHLHPRTGSMHRTQSLRNRSPSTTDPFRHSEPEFASSTRPTTTFPEHRNRDYERGTYRDDSQRMSMYEIGSSIPGRERGRYRHESTGASGGISPAPGGSIPSHSYPHPQVNGREYYPGDDERYRNAAGGPARPPPPLGATPGSAGYDYGQSPPTGGYYR</sequence>
<feature type="compositionally biased region" description="Basic and acidic residues" evidence="1">
    <location>
        <begin position="644"/>
        <end position="654"/>
    </location>
</feature>
<feature type="compositionally biased region" description="Basic and acidic residues" evidence="1">
    <location>
        <begin position="614"/>
        <end position="631"/>
    </location>
</feature>
<feature type="region of interest" description="Disordered" evidence="1">
    <location>
        <begin position="1"/>
        <end position="71"/>
    </location>
</feature>
<feature type="compositionally biased region" description="Polar residues" evidence="1">
    <location>
        <begin position="579"/>
        <end position="594"/>
    </location>
</feature>
<dbReference type="EMBL" id="LCWF01000150">
    <property type="protein sequence ID" value="KKY16993.1"/>
    <property type="molecule type" value="Genomic_DNA"/>
</dbReference>
<feature type="domain" description="DUF7514" evidence="2">
    <location>
        <begin position="227"/>
        <end position="391"/>
    </location>
</feature>
<feature type="compositionally biased region" description="Low complexity" evidence="1">
    <location>
        <begin position="482"/>
        <end position="497"/>
    </location>
</feature>
<dbReference type="PANTHER" id="PTHR39611:SF1">
    <property type="entry name" value="HYDROXYPROLINE-RICH GLYCOPROTEIN DZ-HRGP"/>
    <property type="match status" value="1"/>
</dbReference>
<dbReference type="PANTHER" id="PTHR39611">
    <property type="entry name" value="HYDROXYPROLINE-RICH GLYCOPROTEIN DZ-HRGP-RELATED"/>
    <property type="match status" value="1"/>
</dbReference>
<feature type="compositionally biased region" description="Low complexity" evidence="1">
    <location>
        <begin position="116"/>
        <end position="127"/>
    </location>
</feature>
<keyword evidence="4" id="KW-1185">Reference proteome</keyword>
<proteinExistence type="predicted"/>
<feature type="compositionally biased region" description="Polar residues" evidence="1">
    <location>
        <begin position="604"/>
        <end position="613"/>
    </location>
</feature>
<evidence type="ECO:0000313" key="3">
    <source>
        <dbReference type="EMBL" id="KKY16993.1"/>
    </source>
</evidence>
<reference evidence="3 4" key="1">
    <citation type="submission" date="2015-05" db="EMBL/GenBank/DDBJ databases">
        <title>Distinctive expansion of gene families associated with plant cell wall degradation and secondary metabolism in the genomes of grapevine trunk pathogens.</title>
        <authorList>
            <person name="Lawrence D.P."/>
            <person name="Travadon R."/>
            <person name="Rolshausen P.E."/>
            <person name="Baumgartner K."/>
        </authorList>
    </citation>
    <scope>NUCLEOTIDE SEQUENCE [LARGE SCALE GENOMIC DNA]</scope>
    <source>
        <strain evidence="3">UCRPC4</strain>
    </source>
</reference>
<feature type="compositionally biased region" description="Low complexity" evidence="1">
    <location>
        <begin position="660"/>
        <end position="671"/>
    </location>
</feature>
<evidence type="ECO:0000313" key="4">
    <source>
        <dbReference type="Proteomes" id="UP000053317"/>
    </source>
</evidence>
<name>A0A0G2FZ18_PHACM</name>
<reference evidence="3 4" key="2">
    <citation type="submission" date="2015-05" db="EMBL/GenBank/DDBJ databases">
        <authorList>
            <person name="Morales-Cruz A."/>
            <person name="Amrine K.C."/>
            <person name="Cantu D."/>
        </authorList>
    </citation>
    <scope>NUCLEOTIDE SEQUENCE [LARGE SCALE GENOMIC DNA]</scope>
    <source>
        <strain evidence="3">UCRPC4</strain>
    </source>
</reference>
<dbReference type="OrthoDB" id="5413703at2759"/>
<feature type="compositionally biased region" description="Polar residues" evidence="1">
    <location>
        <begin position="49"/>
        <end position="68"/>
    </location>
</feature>
<feature type="region of interest" description="Disordered" evidence="1">
    <location>
        <begin position="108"/>
        <end position="217"/>
    </location>
</feature>
<feature type="compositionally biased region" description="Polar residues" evidence="1">
    <location>
        <begin position="407"/>
        <end position="424"/>
    </location>
</feature>
<organism evidence="3 4">
    <name type="scientific">Phaeomoniella chlamydospora</name>
    <name type="common">Phaeoacremonium chlamydosporum</name>
    <dbReference type="NCBI Taxonomy" id="158046"/>
    <lineage>
        <taxon>Eukaryota</taxon>
        <taxon>Fungi</taxon>
        <taxon>Dikarya</taxon>
        <taxon>Ascomycota</taxon>
        <taxon>Pezizomycotina</taxon>
        <taxon>Eurotiomycetes</taxon>
        <taxon>Chaetothyriomycetidae</taxon>
        <taxon>Phaeomoniellales</taxon>
        <taxon>Phaeomoniellaceae</taxon>
        <taxon>Phaeomoniella</taxon>
    </lineage>
</organism>